<name>A0A1G1VPM8_9BACT</name>
<dbReference type="PANTHER" id="PTHR14503">
    <property type="entry name" value="MITOCHONDRIAL RIBOSOMAL PROTEIN 34 FAMILY MEMBER"/>
    <property type="match status" value="1"/>
</dbReference>
<sequence length="51" mass="6122">MPKRTWQPKKLKRIRKHGFRARLKTKSGRNTLKRRRAKGRKRLAVALHHAP</sequence>
<dbReference type="GO" id="GO:0005840">
    <property type="term" value="C:ribosome"/>
    <property type="evidence" value="ECO:0007669"/>
    <property type="project" value="UniProtKB-KW"/>
</dbReference>
<dbReference type="STRING" id="1797589.A2784_03695"/>
<dbReference type="GO" id="GO:1990904">
    <property type="term" value="C:ribonucleoprotein complex"/>
    <property type="evidence" value="ECO:0007669"/>
    <property type="project" value="UniProtKB-KW"/>
</dbReference>
<evidence type="ECO:0000256" key="3">
    <source>
        <dbReference type="ARBA" id="ARBA00023274"/>
    </source>
</evidence>
<comment type="similarity">
    <text evidence="1 5">Belongs to the bacterial ribosomal protein bL34 family.</text>
</comment>
<dbReference type="HAMAP" id="MF_00391">
    <property type="entry name" value="Ribosomal_bL34"/>
    <property type="match status" value="1"/>
</dbReference>
<accession>A0A1G1VPM8</accession>
<evidence type="ECO:0000256" key="2">
    <source>
        <dbReference type="ARBA" id="ARBA00022980"/>
    </source>
</evidence>
<dbReference type="AlphaFoldDB" id="A0A1G1VPM8"/>
<proteinExistence type="inferred from homology"/>
<dbReference type="PROSITE" id="PS00784">
    <property type="entry name" value="RIBOSOMAL_L34"/>
    <property type="match status" value="1"/>
</dbReference>
<keyword evidence="3 5" id="KW-0687">Ribonucleoprotein</keyword>
<reference evidence="7 8" key="1">
    <citation type="journal article" date="2016" name="Nat. Commun.">
        <title>Thousands of microbial genomes shed light on interconnected biogeochemical processes in an aquifer system.</title>
        <authorList>
            <person name="Anantharaman K."/>
            <person name="Brown C.T."/>
            <person name="Hug L.A."/>
            <person name="Sharon I."/>
            <person name="Castelle C.J."/>
            <person name="Probst A.J."/>
            <person name="Thomas B.C."/>
            <person name="Singh A."/>
            <person name="Wilkins M.J."/>
            <person name="Karaoz U."/>
            <person name="Brodie E.L."/>
            <person name="Williams K.H."/>
            <person name="Hubbard S.S."/>
            <person name="Banfield J.F."/>
        </authorList>
    </citation>
    <scope>NUCLEOTIDE SEQUENCE [LARGE SCALE GENOMIC DNA]</scope>
</reference>
<dbReference type="Proteomes" id="UP000177324">
    <property type="component" value="Unassembled WGS sequence"/>
</dbReference>
<feature type="region of interest" description="Disordered" evidence="6">
    <location>
        <begin position="25"/>
        <end position="51"/>
    </location>
</feature>
<comment type="caution">
    <text evidence="7">The sequence shown here is derived from an EMBL/GenBank/DDBJ whole genome shotgun (WGS) entry which is preliminary data.</text>
</comment>
<dbReference type="EMBL" id="MHCH01000030">
    <property type="protein sequence ID" value="OGY17284.1"/>
    <property type="molecule type" value="Genomic_DNA"/>
</dbReference>
<dbReference type="InterPro" id="IPR020939">
    <property type="entry name" value="Ribosomal_bL34_CS"/>
</dbReference>
<gene>
    <name evidence="5" type="primary">rpmH</name>
    <name evidence="7" type="ORF">A2784_03695</name>
</gene>
<evidence type="ECO:0000313" key="7">
    <source>
        <dbReference type="EMBL" id="OGY17284.1"/>
    </source>
</evidence>
<evidence type="ECO:0000256" key="6">
    <source>
        <dbReference type="SAM" id="MobiDB-lite"/>
    </source>
</evidence>
<dbReference type="Pfam" id="PF00468">
    <property type="entry name" value="Ribosomal_L34"/>
    <property type="match status" value="1"/>
</dbReference>
<dbReference type="PANTHER" id="PTHR14503:SF4">
    <property type="entry name" value="LARGE RIBOSOMAL SUBUNIT PROTEIN BL34M"/>
    <property type="match status" value="1"/>
</dbReference>
<evidence type="ECO:0000256" key="1">
    <source>
        <dbReference type="ARBA" id="ARBA00010111"/>
    </source>
</evidence>
<dbReference type="NCBIfam" id="TIGR01030">
    <property type="entry name" value="rpmH_bact"/>
    <property type="match status" value="1"/>
</dbReference>
<feature type="compositionally biased region" description="Basic residues" evidence="6">
    <location>
        <begin position="25"/>
        <end position="43"/>
    </location>
</feature>
<organism evidence="7 8">
    <name type="scientific">Candidatus Chisholmbacteria bacterium RIFCSPHIGHO2_01_FULL_48_12</name>
    <dbReference type="NCBI Taxonomy" id="1797589"/>
    <lineage>
        <taxon>Bacteria</taxon>
        <taxon>Candidatus Chisholmiibacteriota</taxon>
    </lineage>
</organism>
<evidence type="ECO:0000256" key="4">
    <source>
        <dbReference type="ARBA" id="ARBA00035177"/>
    </source>
</evidence>
<protein>
    <recommendedName>
        <fullName evidence="4 5">Large ribosomal subunit protein bL34</fullName>
    </recommendedName>
</protein>
<dbReference type="InterPro" id="IPR000271">
    <property type="entry name" value="Ribosomal_bL34"/>
</dbReference>
<evidence type="ECO:0000256" key="5">
    <source>
        <dbReference type="HAMAP-Rule" id="MF_00391"/>
    </source>
</evidence>
<dbReference type="Gene3D" id="1.10.287.3980">
    <property type="match status" value="1"/>
</dbReference>
<dbReference type="FunFam" id="1.10.287.3980:FF:000001">
    <property type="entry name" value="Mitochondrial ribosomal protein L34"/>
    <property type="match status" value="1"/>
</dbReference>
<dbReference type="GO" id="GO:0003735">
    <property type="term" value="F:structural constituent of ribosome"/>
    <property type="evidence" value="ECO:0007669"/>
    <property type="project" value="InterPro"/>
</dbReference>
<evidence type="ECO:0000313" key="8">
    <source>
        <dbReference type="Proteomes" id="UP000177324"/>
    </source>
</evidence>
<dbReference type="GO" id="GO:0006412">
    <property type="term" value="P:translation"/>
    <property type="evidence" value="ECO:0007669"/>
    <property type="project" value="UniProtKB-UniRule"/>
</dbReference>
<keyword evidence="2 5" id="KW-0689">Ribosomal protein</keyword>